<evidence type="ECO:0000256" key="5">
    <source>
        <dbReference type="ARBA" id="ARBA00023002"/>
    </source>
</evidence>
<dbReference type="InterPro" id="IPR050121">
    <property type="entry name" value="Cytochrome_P450_monoxygenase"/>
</dbReference>
<evidence type="ECO:0000256" key="3">
    <source>
        <dbReference type="ARBA" id="ARBA00022617"/>
    </source>
</evidence>
<keyword evidence="3 8" id="KW-0349">Heme</keyword>
<keyword evidence="7" id="KW-0503">Monooxygenase</keyword>
<evidence type="ECO:0000313" key="9">
    <source>
        <dbReference type="EMBL" id="KAH6887036.1"/>
    </source>
</evidence>
<keyword evidence="4 8" id="KW-0479">Metal-binding</keyword>
<keyword evidence="10" id="KW-1185">Reference proteome</keyword>
<protein>
    <submittedName>
        <fullName evidence="9">Cytochrome P450</fullName>
    </submittedName>
</protein>
<sequence length="573" mass="65169">MHVAVKMRLFNADKLVVIGFLLAIAIAYAFYCGYQTRKIFQSLQKQGIPLMKHSMILGHLEVIGKLLADLPSDAHGDYMMVRIVENWKELFPGCSKCPPVAYIDLWPFAPPTMISLSPDISAQFTQDYSLIKAHQQKHFLYPLTHNLDVSSMEGAEWKLWRKRLNPGFSIQNITSRIPDVLEEVQDFVDRIESKAGKNGTWGEVFPLEDATISLALDVILRFVLNKRFHEQTKGRSAVSRAIIDTVTSIFFFVNFANAIFHYNPWRRFRLWNNYRIIKNALAPHLQSRISELERNHQVTNKTLVDLIAKSFEDEKDQADTTAPAFKFDDNFIEMAVGQINTFLFAGHDTTGVAICWLFHLLAQHPEVMAKVRAEHDAVLGPDPRQAAAVLRENPSLLNALTYTNAAVKESMRIHTNVGTMRRGEPGFFLVGPLGSGPEVEGKMLPTDGFVVWDGNFAIHRDPDLWHRVDDFLPERFLITDQDDPLYPPKNAWRPFEAGPRNCIGQHLAMVEIKLVVALMARRYDVECAWGKWDASRSNNKKRPSVWGDRCYQVGSDAPPHVKDGMPVHVRIRA</sequence>
<dbReference type="PRINTS" id="PR00463">
    <property type="entry name" value="EP450I"/>
</dbReference>
<keyword evidence="6 8" id="KW-0408">Iron</keyword>
<evidence type="ECO:0000256" key="7">
    <source>
        <dbReference type="ARBA" id="ARBA00023033"/>
    </source>
</evidence>
<dbReference type="Pfam" id="PF00067">
    <property type="entry name" value="p450"/>
    <property type="match status" value="1"/>
</dbReference>
<gene>
    <name evidence="9" type="ORF">B0T10DRAFT_443262</name>
</gene>
<dbReference type="GO" id="GO:0016705">
    <property type="term" value="F:oxidoreductase activity, acting on paired donors, with incorporation or reduction of molecular oxygen"/>
    <property type="evidence" value="ECO:0007669"/>
    <property type="project" value="InterPro"/>
</dbReference>
<dbReference type="AlphaFoldDB" id="A0A9P9AKD2"/>
<dbReference type="GO" id="GO:0020037">
    <property type="term" value="F:heme binding"/>
    <property type="evidence" value="ECO:0007669"/>
    <property type="project" value="InterPro"/>
</dbReference>
<evidence type="ECO:0000256" key="4">
    <source>
        <dbReference type="ARBA" id="ARBA00022723"/>
    </source>
</evidence>
<dbReference type="InterPro" id="IPR002401">
    <property type="entry name" value="Cyt_P450_E_grp-I"/>
</dbReference>
<keyword evidence="5" id="KW-0560">Oxidoreductase</keyword>
<comment type="pathway">
    <text evidence="2">Secondary metabolite biosynthesis.</text>
</comment>
<evidence type="ECO:0000256" key="6">
    <source>
        <dbReference type="ARBA" id="ARBA00023004"/>
    </source>
</evidence>
<feature type="binding site" description="axial binding residue" evidence="8">
    <location>
        <position position="502"/>
    </location>
    <ligand>
        <name>heme</name>
        <dbReference type="ChEBI" id="CHEBI:30413"/>
    </ligand>
    <ligandPart>
        <name>Fe</name>
        <dbReference type="ChEBI" id="CHEBI:18248"/>
    </ligandPart>
</feature>
<reference evidence="9 10" key="1">
    <citation type="journal article" date="2021" name="Nat. Commun.">
        <title>Genetic determinants of endophytism in the Arabidopsis root mycobiome.</title>
        <authorList>
            <person name="Mesny F."/>
            <person name="Miyauchi S."/>
            <person name="Thiergart T."/>
            <person name="Pickel B."/>
            <person name="Atanasova L."/>
            <person name="Karlsson M."/>
            <person name="Huettel B."/>
            <person name="Barry K.W."/>
            <person name="Haridas S."/>
            <person name="Chen C."/>
            <person name="Bauer D."/>
            <person name="Andreopoulos W."/>
            <person name="Pangilinan J."/>
            <person name="LaButti K."/>
            <person name="Riley R."/>
            <person name="Lipzen A."/>
            <person name="Clum A."/>
            <person name="Drula E."/>
            <person name="Henrissat B."/>
            <person name="Kohler A."/>
            <person name="Grigoriev I.V."/>
            <person name="Martin F.M."/>
            <person name="Hacquard S."/>
        </authorList>
    </citation>
    <scope>NUCLEOTIDE SEQUENCE [LARGE SCALE GENOMIC DNA]</scope>
    <source>
        <strain evidence="9 10">MPI-CAGE-CH-0241</strain>
    </source>
</reference>
<dbReference type="InterPro" id="IPR036396">
    <property type="entry name" value="Cyt_P450_sf"/>
</dbReference>
<dbReference type="GO" id="GO:0005506">
    <property type="term" value="F:iron ion binding"/>
    <property type="evidence" value="ECO:0007669"/>
    <property type="project" value="InterPro"/>
</dbReference>
<dbReference type="PANTHER" id="PTHR24305:SF107">
    <property type="entry name" value="P450, PUTATIVE (EUROFUNG)-RELATED"/>
    <property type="match status" value="1"/>
</dbReference>
<accession>A0A9P9AKD2</accession>
<proteinExistence type="predicted"/>
<dbReference type="SUPFAM" id="SSF48264">
    <property type="entry name" value="Cytochrome P450"/>
    <property type="match status" value="1"/>
</dbReference>
<evidence type="ECO:0000256" key="8">
    <source>
        <dbReference type="PIRSR" id="PIRSR602401-1"/>
    </source>
</evidence>
<evidence type="ECO:0000256" key="1">
    <source>
        <dbReference type="ARBA" id="ARBA00001971"/>
    </source>
</evidence>
<dbReference type="PRINTS" id="PR00385">
    <property type="entry name" value="P450"/>
</dbReference>
<dbReference type="OrthoDB" id="10029320at2759"/>
<evidence type="ECO:0000313" key="10">
    <source>
        <dbReference type="Proteomes" id="UP000777438"/>
    </source>
</evidence>
<comment type="caution">
    <text evidence="9">The sequence shown here is derived from an EMBL/GenBank/DDBJ whole genome shotgun (WGS) entry which is preliminary data.</text>
</comment>
<organism evidence="9 10">
    <name type="scientific">Thelonectria olida</name>
    <dbReference type="NCBI Taxonomy" id="1576542"/>
    <lineage>
        <taxon>Eukaryota</taxon>
        <taxon>Fungi</taxon>
        <taxon>Dikarya</taxon>
        <taxon>Ascomycota</taxon>
        <taxon>Pezizomycotina</taxon>
        <taxon>Sordariomycetes</taxon>
        <taxon>Hypocreomycetidae</taxon>
        <taxon>Hypocreales</taxon>
        <taxon>Nectriaceae</taxon>
        <taxon>Thelonectria</taxon>
    </lineage>
</organism>
<dbReference type="CDD" id="cd11051">
    <property type="entry name" value="CYP59-like"/>
    <property type="match status" value="1"/>
</dbReference>
<dbReference type="Proteomes" id="UP000777438">
    <property type="component" value="Unassembled WGS sequence"/>
</dbReference>
<dbReference type="EMBL" id="JAGPYM010000015">
    <property type="protein sequence ID" value="KAH6887036.1"/>
    <property type="molecule type" value="Genomic_DNA"/>
</dbReference>
<dbReference type="GO" id="GO:0004497">
    <property type="term" value="F:monooxygenase activity"/>
    <property type="evidence" value="ECO:0007669"/>
    <property type="project" value="UniProtKB-KW"/>
</dbReference>
<dbReference type="PANTHER" id="PTHR24305">
    <property type="entry name" value="CYTOCHROME P450"/>
    <property type="match status" value="1"/>
</dbReference>
<dbReference type="Gene3D" id="1.10.630.10">
    <property type="entry name" value="Cytochrome P450"/>
    <property type="match status" value="1"/>
</dbReference>
<name>A0A9P9AKD2_9HYPO</name>
<dbReference type="InterPro" id="IPR001128">
    <property type="entry name" value="Cyt_P450"/>
</dbReference>
<evidence type="ECO:0000256" key="2">
    <source>
        <dbReference type="ARBA" id="ARBA00005179"/>
    </source>
</evidence>
<comment type="cofactor">
    <cofactor evidence="1 8">
        <name>heme</name>
        <dbReference type="ChEBI" id="CHEBI:30413"/>
    </cofactor>
</comment>